<feature type="domain" description="Serine aminopeptidase S33" evidence="1">
    <location>
        <begin position="75"/>
        <end position="180"/>
    </location>
</feature>
<reference evidence="2 3" key="1">
    <citation type="journal article" date="2019" name="Int. J. Syst. Evol. Microbiol.">
        <title>The Global Catalogue of Microorganisms (GCM) 10K type strain sequencing project: providing services to taxonomists for standard genome sequencing and annotation.</title>
        <authorList>
            <consortium name="The Broad Institute Genomics Platform"/>
            <consortium name="The Broad Institute Genome Sequencing Center for Infectious Disease"/>
            <person name="Wu L."/>
            <person name="Ma J."/>
        </authorList>
    </citation>
    <scope>NUCLEOTIDE SEQUENCE [LARGE SCALE GENOMIC DNA]</scope>
    <source>
        <strain evidence="2 3">JCM 15589</strain>
    </source>
</reference>
<gene>
    <name evidence="2" type="ORF">GCM10009809_39640</name>
</gene>
<dbReference type="Proteomes" id="UP001501138">
    <property type="component" value="Unassembled WGS sequence"/>
</dbReference>
<dbReference type="InterPro" id="IPR029058">
    <property type="entry name" value="AB_hydrolase_fold"/>
</dbReference>
<dbReference type="GO" id="GO:0016787">
    <property type="term" value="F:hydrolase activity"/>
    <property type="evidence" value="ECO:0007669"/>
    <property type="project" value="UniProtKB-KW"/>
</dbReference>
<keyword evidence="3" id="KW-1185">Reference proteome</keyword>
<dbReference type="Gene3D" id="3.40.50.1820">
    <property type="entry name" value="alpha/beta hydrolase"/>
    <property type="match status" value="1"/>
</dbReference>
<organism evidence="2 3">
    <name type="scientific">Isoptericola hypogeus</name>
    <dbReference type="NCBI Taxonomy" id="300179"/>
    <lineage>
        <taxon>Bacteria</taxon>
        <taxon>Bacillati</taxon>
        <taxon>Actinomycetota</taxon>
        <taxon>Actinomycetes</taxon>
        <taxon>Micrococcales</taxon>
        <taxon>Promicromonosporaceae</taxon>
        <taxon>Isoptericola</taxon>
    </lineage>
</organism>
<dbReference type="SUPFAM" id="SSF53474">
    <property type="entry name" value="alpha/beta-Hydrolases"/>
    <property type="match status" value="1"/>
</dbReference>
<dbReference type="Pfam" id="PF12146">
    <property type="entry name" value="Hydrolase_4"/>
    <property type="match status" value="1"/>
</dbReference>
<evidence type="ECO:0000313" key="2">
    <source>
        <dbReference type="EMBL" id="GAA1740134.1"/>
    </source>
</evidence>
<dbReference type="InterPro" id="IPR022742">
    <property type="entry name" value="Hydrolase_4"/>
</dbReference>
<proteinExistence type="predicted"/>
<protein>
    <submittedName>
        <fullName evidence="2">Alpha/beta hydrolase</fullName>
    </submittedName>
</protein>
<accession>A0ABN2JVB7</accession>
<dbReference type="EMBL" id="BAAAPM010000009">
    <property type="protein sequence ID" value="GAA1740134.1"/>
    <property type="molecule type" value="Genomic_DNA"/>
</dbReference>
<comment type="caution">
    <text evidence="2">The sequence shown here is derived from an EMBL/GenBank/DDBJ whole genome shotgun (WGS) entry which is preliminary data.</text>
</comment>
<keyword evidence="2" id="KW-0378">Hydrolase</keyword>
<name>A0ABN2JVB7_9MICO</name>
<sequence length="288" mass="30040">MPYIPAAVSAGFRALSAVAPPLAVRLGARAFWRVGPPAPVRAADLAVHERATRGAVLVAGARVVTYRWGEPDAPAVLLAHGWQSRASRLAALVDALEGAGLAVVSFDGVAHGDSTGRHMSAVEHVAAIRAVQEVEGRFAGVVGHSIGGLAAGLALHDGLAADRYVAVAAQTGADALAETFLRLAGMPPALHDRFCEHVARTYPGNVPDLRSRVDLTAHPAPRHVPTLFVQDDDDRMTDPGDALRLHAAHPGSELLTTSGLGHNRVLDDPAVLDAVVAHVTAARTVTRR</sequence>
<evidence type="ECO:0000313" key="3">
    <source>
        <dbReference type="Proteomes" id="UP001501138"/>
    </source>
</evidence>
<evidence type="ECO:0000259" key="1">
    <source>
        <dbReference type="Pfam" id="PF12146"/>
    </source>
</evidence>
<dbReference type="RefSeq" id="WP_344250577.1">
    <property type="nucleotide sequence ID" value="NZ_BAAAPM010000009.1"/>
</dbReference>